<dbReference type="Proteomes" id="UP000011668">
    <property type="component" value="Unassembled WGS sequence"/>
</dbReference>
<sequence>MVINEAVSQARSNLHASAYFSMSTIGLDAFNALSCLMPCVMSETMRRRTRIYTNAPDTTNAIHIDLDRPTSTTFLYPCNVRFLR</sequence>
<proteinExistence type="predicted"/>
<organism evidence="2 3">
    <name type="scientific">Thanatephorus cucumeris (strain AG1-IA)</name>
    <name type="common">Rice sheath blight fungus</name>
    <name type="synonym">Rhizoctonia solani</name>
    <dbReference type="NCBI Taxonomy" id="983506"/>
    <lineage>
        <taxon>Eukaryota</taxon>
        <taxon>Fungi</taxon>
        <taxon>Dikarya</taxon>
        <taxon>Basidiomycota</taxon>
        <taxon>Agaricomycotina</taxon>
        <taxon>Agaricomycetes</taxon>
        <taxon>Cantharellales</taxon>
        <taxon>Ceratobasidiaceae</taxon>
        <taxon>Rhizoctonia</taxon>
        <taxon>Rhizoctonia solani AG-1</taxon>
    </lineage>
</organism>
<keyword evidence="1" id="KW-0812">Transmembrane</keyword>
<evidence type="ECO:0000256" key="1">
    <source>
        <dbReference type="SAM" id="Phobius"/>
    </source>
</evidence>
<accession>L8WUC3</accession>
<gene>
    <name evidence="2" type="ORF">AG1IA_04238</name>
</gene>
<keyword evidence="1" id="KW-1133">Transmembrane helix</keyword>
<keyword evidence="1" id="KW-0472">Membrane</keyword>
<reference evidence="2 3" key="1">
    <citation type="journal article" date="2013" name="Nat. Commun.">
        <title>The evolution and pathogenic mechanisms of the rice sheath blight pathogen.</title>
        <authorList>
            <person name="Zheng A."/>
            <person name="Lin R."/>
            <person name="Xu L."/>
            <person name="Qin P."/>
            <person name="Tang C."/>
            <person name="Ai P."/>
            <person name="Zhang D."/>
            <person name="Liu Y."/>
            <person name="Sun Z."/>
            <person name="Feng H."/>
            <person name="Wang Y."/>
            <person name="Chen Y."/>
            <person name="Liang X."/>
            <person name="Fu R."/>
            <person name="Li Q."/>
            <person name="Zhang J."/>
            <person name="Yu X."/>
            <person name="Xie Z."/>
            <person name="Ding L."/>
            <person name="Guan P."/>
            <person name="Tang J."/>
            <person name="Liang Y."/>
            <person name="Wang S."/>
            <person name="Deng Q."/>
            <person name="Li S."/>
            <person name="Zhu J."/>
            <person name="Wang L."/>
            <person name="Liu H."/>
            <person name="Li P."/>
        </authorList>
    </citation>
    <scope>NUCLEOTIDE SEQUENCE [LARGE SCALE GENOMIC DNA]</scope>
    <source>
        <strain evidence="3">AG-1 IA</strain>
    </source>
</reference>
<protein>
    <submittedName>
        <fullName evidence="2">Uncharacterized protein</fullName>
    </submittedName>
</protein>
<keyword evidence="3" id="KW-1185">Reference proteome</keyword>
<comment type="caution">
    <text evidence="2">The sequence shown here is derived from an EMBL/GenBank/DDBJ whole genome shotgun (WGS) entry which is preliminary data.</text>
</comment>
<evidence type="ECO:0000313" key="3">
    <source>
        <dbReference type="Proteomes" id="UP000011668"/>
    </source>
</evidence>
<dbReference type="AlphaFoldDB" id="L8WUC3"/>
<name>L8WUC3_THACA</name>
<dbReference type="EMBL" id="AFRT01000997">
    <property type="protein sequence ID" value="ELU41736.1"/>
    <property type="molecule type" value="Genomic_DNA"/>
</dbReference>
<evidence type="ECO:0000313" key="2">
    <source>
        <dbReference type="EMBL" id="ELU41736.1"/>
    </source>
</evidence>
<feature type="transmembrane region" description="Helical" evidence="1">
    <location>
        <begin position="18"/>
        <end position="40"/>
    </location>
</feature>
<dbReference type="HOGENOM" id="CLU_2529004_0_0_1"/>